<protein>
    <recommendedName>
        <fullName evidence="1">site-specific DNA-methyltransferase (adenine-specific)</fullName>
        <ecNumber evidence="1">2.1.1.72</ecNumber>
    </recommendedName>
</protein>
<dbReference type="EC" id="2.1.1.72" evidence="1"/>
<comment type="catalytic activity">
    <reaction evidence="5">
        <text>a 2'-deoxyadenosine in DNA + S-adenosyl-L-methionine = an N(6)-methyl-2'-deoxyadenosine in DNA + S-adenosyl-L-homocysteine + H(+)</text>
        <dbReference type="Rhea" id="RHEA:15197"/>
        <dbReference type="Rhea" id="RHEA-COMP:12418"/>
        <dbReference type="Rhea" id="RHEA-COMP:12419"/>
        <dbReference type="ChEBI" id="CHEBI:15378"/>
        <dbReference type="ChEBI" id="CHEBI:57856"/>
        <dbReference type="ChEBI" id="CHEBI:59789"/>
        <dbReference type="ChEBI" id="CHEBI:90615"/>
        <dbReference type="ChEBI" id="CHEBI:90616"/>
        <dbReference type="EC" id="2.1.1.72"/>
    </reaction>
</comment>
<evidence type="ECO:0000313" key="7">
    <source>
        <dbReference type="EMBL" id="OHU01576.1"/>
    </source>
</evidence>
<name>A0A1S1K8J9_9MYCO</name>
<reference evidence="7 8" key="1">
    <citation type="submission" date="2016-10" db="EMBL/GenBank/DDBJ databases">
        <title>Evaluation of Human, Animal and Environmental Mycobacterium chelonae Isolates by Core Genome Phylogenomic Analysis, Targeted Gene Comparison, and Anti-microbial Susceptibility Patterns: A Tale of Mistaken Identities.</title>
        <authorList>
            <person name="Fogelson S.B."/>
            <person name="Camus A.C."/>
            <person name="Lorenz W."/>
            <person name="Vasireddy R."/>
            <person name="Vasireddy S."/>
            <person name="Smith T."/>
            <person name="Brown-Elliott B.A."/>
            <person name="Wallace R.J.Jr."/>
            <person name="Hasan N.A."/>
            <person name="Reischl U."/>
            <person name="Sanchez S."/>
        </authorList>
    </citation>
    <scope>NUCLEOTIDE SEQUENCE [LARGE SCALE GENOMIC DNA]</scope>
    <source>
        <strain evidence="7 8">24999</strain>
    </source>
</reference>
<dbReference type="PANTHER" id="PTHR33841">
    <property type="entry name" value="DNA METHYLTRANSFERASE YEEA-RELATED"/>
    <property type="match status" value="1"/>
</dbReference>
<dbReference type="SUPFAM" id="SSF53335">
    <property type="entry name" value="S-adenosyl-L-methionine-dependent methyltransferases"/>
    <property type="match status" value="1"/>
</dbReference>
<dbReference type="GO" id="GO:0003676">
    <property type="term" value="F:nucleic acid binding"/>
    <property type="evidence" value="ECO:0007669"/>
    <property type="project" value="InterPro"/>
</dbReference>
<dbReference type="Pfam" id="PF07669">
    <property type="entry name" value="Eco57I"/>
    <property type="match status" value="1"/>
</dbReference>
<dbReference type="InterPro" id="IPR050953">
    <property type="entry name" value="N4_N6_ade-DNA_methylase"/>
</dbReference>
<keyword evidence="8" id="KW-1185">Reference proteome</keyword>
<accession>A0A1S1K8J9</accession>
<dbReference type="PANTHER" id="PTHR33841:SF4">
    <property type="entry name" value="RESTRICTION MODIFICATION SYSTEM DNA SPECIFICITY DOMAIN"/>
    <property type="match status" value="1"/>
</dbReference>
<sequence>MPSELEIETVARLARRKPIRPEAETQADIYMLLTTSGLGLGEGDVAKMESQVADGTRRRIDIEAGHVVIEVKKDLRVGNLADYENQLAGYVKQRHIELGSRYVGILTDGTTWRLYNLTGDDLVLISELVLSPSSPDPDKLLIWLESVMATREKIKPTPQEIEDRLGADSPGHHLDHASLTVLYQANVAHPEVKLKRELWAKLLRTAFGTDFVDDPDLFINHTLLVVIAELVAHAAIGFDVSPHSGLTPVQLTSGSVFQNSQIHGVVEADFFDWVVQVDGGEQFVTELGRRIARFDWSKVEHDVLKVLYQSVIPTAERSQLGEYYTADWLADRIVDATVKDGALSTRVADPSCGSGTFVFHAVRRYLTAAEDEGIDTAEAVAGVTSHVVGIDVHPVAVTLARVTYLLAIGLERLNHEKRGPLAVPVYLGDSMQWEQSRDLIGGADEVTIHTAGEDLIPGGGGVLFGDDLVFPRSILGDAGRFDRLVSEMADKALDVSGTLDRTLIDPVLKRFGVTEAEGKTLRNTFSTMRALHRSGKNHIWGYYVRNLIRPLWLAEEANRVDLLVGNPPWLRYSKMPAAMQERYKALAKSRNLLTGGLGASSRDLSTLFVVRAVEQYLKAGGSFGFVMPHGILTRKPHTGFRSGAWMTKKSEHLAVRFDTSWDLVDASTATGFPNHACVVFGHRAVSEKAMKDGVIRWSGRLGRADVPWEVARKKLSFAAGAVAVLDAGAVRPTSPYKALFRQGAVLAPRMAMFVTEVPAGPLSAGAGRISVTSQRTTLDKAPWKDAPAISATVETRFVRPIYLGETVLPFRTVEPRRAVLPLAGDALLEAPHIFDHPGLASWWTTAEGVWNANKSKSDDGSLLDRIDYHRQLTSQLPVAPVRVAYTASGNKLVAAVVRDPKAIVEHKLYWAPVMHQLEARYLCAVLNSEMVLERVKPLQAIGLFKGRDFDKNVFAIPFPRFDADVELHTQLAALGERAETIADGVDVSSASTFQAARRLVTAALKESGVAAEIEEAVAELVPEA</sequence>
<dbReference type="AlphaFoldDB" id="A0A1S1K8J9"/>
<evidence type="ECO:0000256" key="5">
    <source>
        <dbReference type="ARBA" id="ARBA00047942"/>
    </source>
</evidence>
<dbReference type="GO" id="GO:0006304">
    <property type="term" value="P:DNA modification"/>
    <property type="evidence" value="ECO:0007669"/>
    <property type="project" value="InterPro"/>
</dbReference>
<keyword evidence="4" id="KW-0949">S-adenosyl-L-methionine</keyword>
<dbReference type="InterPro" id="IPR029063">
    <property type="entry name" value="SAM-dependent_MTases_sf"/>
</dbReference>
<evidence type="ECO:0000256" key="2">
    <source>
        <dbReference type="ARBA" id="ARBA00022603"/>
    </source>
</evidence>
<dbReference type="PRINTS" id="PR00507">
    <property type="entry name" value="N12N6MTFRASE"/>
</dbReference>
<dbReference type="Gene3D" id="3.40.50.150">
    <property type="entry name" value="Vaccinia Virus protein VP39"/>
    <property type="match status" value="1"/>
</dbReference>
<dbReference type="RefSeq" id="WP_070944444.1">
    <property type="nucleotide sequence ID" value="NZ_MLHV01000006.1"/>
</dbReference>
<dbReference type="OrthoDB" id="4280289at2"/>
<evidence type="ECO:0000259" key="6">
    <source>
        <dbReference type="Pfam" id="PF07669"/>
    </source>
</evidence>
<evidence type="ECO:0000256" key="1">
    <source>
        <dbReference type="ARBA" id="ARBA00011900"/>
    </source>
</evidence>
<organism evidence="7 8">
    <name type="scientific">Mycobacterium syngnathidarum</name>
    <dbReference type="NCBI Taxonomy" id="1908205"/>
    <lineage>
        <taxon>Bacteria</taxon>
        <taxon>Bacillati</taxon>
        <taxon>Actinomycetota</taxon>
        <taxon>Actinomycetes</taxon>
        <taxon>Mycobacteriales</taxon>
        <taxon>Mycobacteriaceae</taxon>
        <taxon>Mycobacterium</taxon>
    </lineage>
</organism>
<keyword evidence="2" id="KW-0489">Methyltransferase</keyword>
<dbReference type="GO" id="GO:0009007">
    <property type="term" value="F:site-specific DNA-methyltransferase (adenine-specific) activity"/>
    <property type="evidence" value="ECO:0007669"/>
    <property type="project" value="UniProtKB-EC"/>
</dbReference>
<comment type="caution">
    <text evidence="7">The sequence shown here is derived from an EMBL/GenBank/DDBJ whole genome shotgun (WGS) entry which is preliminary data.</text>
</comment>
<dbReference type="InterPro" id="IPR002052">
    <property type="entry name" value="DNA_methylase_N6_adenine_CS"/>
</dbReference>
<keyword evidence="3" id="KW-0808">Transferase</keyword>
<evidence type="ECO:0000256" key="4">
    <source>
        <dbReference type="ARBA" id="ARBA00022691"/>
    </source>
</evidence>
<evidence type="ECO:0000256" key="3">
    <source>
        <dbReference type="ARBA" id="ARBA00022679"/>
    </source>
</evidence>
<evidence type="ECO:0000313" key="8">
    <source>
        <dbReference type="Proteomes" id="UP000179636"/>
    </source>
</evidence>
<dbReference type="EMBL" id="MLHV01000006">
    <property type="protein sequence ID" value="OHU01576.1"/>
    <property type="molecule type" value="Genomic_DNA"/>
</dbReference>
<proteinExistence type="predicted"/>
<dbReference type="Proteomes" id="UP000179636">
    <property type="component" value="Unassembled WGS sequence"/>
</dbReference>
<feature type="domain" description="Type II methyltransferase M.TaqI-like" evidence="6">
    <location>
        <begin position="386"/>
        <end position="643"/>
    </location>
</feature>
<dbReference type="GO" id="GO:0032259">
    <property type="term" value="P:methylation"/>
    <property type="evidence" value="ECO:0007669"/>
    <property type="project" value="UniProtKB-KW"/>
</dbReference>
<dbReference type="InterPro" id="IPR011639">
    <property type="entry name" value="MethylTrfase_TaqI-like_dom"/>
</dbReference>
<gene>
    <name evidence="7" type="ORF">BKG61_08685</name>
</gene>
<dbReference type="PROSITE" id="PS00092">
    <property type="entry name" value="N6_MTASE"/>
    <property type="match status" value="1"/>
</dbReference>